<organism evidence="2 3">
    <name type="scientific">Parelaphostrongylus tenuis</name>
    <name type="common">Meningeal worm</name>
    <dbReference type="NCBI Taxonomy" id="148309"/>
    <lineage>
        <taxon>Eukaryota</taxon>
        <taxon>Metazoa</taxon>
        <taxon>Ecdysozoa</taxon>
        <taxon>Nematoda</taxon>
        <taxon>Chromadorea</taxon>
        <taxon>Rhabditida</taxon>
        <taxon>Rhabditina</taxon>
        <taxon>Rhabditomorpha</taxon>
        <taxon>Strongyloidea</taxon>
        <taxon>Metastrongylidae</taxon>
        <taxon>Parelaphostrongylus</taxon>
    </lineage>
</organism>
<comment type="caution">
    <text evidence="2">The sequence shown here is derived from an EMBL/GenBank/DDBJ whole genome shotgun (WGS) entry which is preliminary data.</text>
</comment>
<proteinExistence type="predicted"/>
<accession>A0AAD5WIC8</accession>
<dbReference type="AlphaFoldDB" id="A0AAD5WIC8"/>
<evidence type="ECO:0000313" key="2">
    <source>
        <dbReference type="EMBL" id="KAJ1371031.1"/>
    </source>
</evidence>
<gene>
    <name evidence="2" type="ORF">KIN20_032900</name>
</gene>
<feature type="transmembrane region" description="Helical" evidence="1">
    <location>
        <begin position="64"/>
        <end position="85"/>
    </location>
</feature>
<keyword evidence="1" id="KW-1133">Transmembrane helix</keyword>
<name>A0AAD5WIC8_PARTN</name>
<sequence length="99" mass="11682">MKEAINFTKQTISLDNSQQYRNSGLVFTENDGLYEMFDPHLKMNAADLECRNFRHMLCRYTWSARWCSIAAFQFFPLLVQIFPLLSVRLFQVHNLGITK</sequence>
<evidence type="ECO:0000313" key="3">
    <source>
        <dbReference type="Proteomes" id="UP001196413"/>
    </source>
</evidence>
<reference evidence="2" key="1">
    <citation type="submission" date="2021-06" db="EMBL/GenBank/DDBJ databases">
        <title>Parelaphostrongylus tenuis whole genome reference sequence.</title>
        <authorList>
            <person name="Garwood T.J."/>
            <person name="Larsen P.A."/>
            <person name="Fountain-Jones N.M."/>
            <person name="Garbe J.R."/>
            <person name="Macchietto M.G."/>
            <person name="Kania S.A."/>
            <person name="Gerhold R.W."/>
            <person name="Richards J.E."/>
            <person name="Wolf T.M."/>
        </authorList>
    </citation>
    <scope>NUCLEOTIDE SEQUENCE</scope>
    <source>
        <strain evidence="2">MNPRO001-30</strain>
        <tissue evidence="2">Meninges</tissue>
    </source>
</reference>
<keyword evidence="1" id="KW-0812">Transmembrane</keyword>
<evidence type="ECO:0000256" key="1">
    <source>
        <dbReference type="SAM" id="Phobius"/>
    </source>
</evidence>
<keyword evidence="1" id="KW-0472">Membrane</keyword>
<keyword evidence="3" id="KW-1185">Reference proteome</keyword>
<protein>
    <submittedName>
        <fullName evidence="2">Uncharacterized protein</fullName>
    </submittedName>
</protein>
<dbReference type="Proteomes" id="UP001196413">
    <property type="component" value="Unassembled WGS sequence"/>
</dbReference>
<dbReference type="EMBL" id="JAHQIW010006892">
    <property type="protein sequence ID" value="KAJ1371031.1"/>
    <property type="molecule type" value="Genomic_DNA"/>
</dbReference>